<feature type="chain" id="PRO_5026655599" evidence="2">
    <location>
        <begin position="26"/>
        <end position="394"/>
    </location>
</feature>
<protein>
    <submittedName>
        <fullName evidence="4">YHYH protein</fullName>
    </submittedName>
</protein>
<name>A0A6L8WA73_9PROT</name>
<feature type="signal peptide" evidence="2">
    <location>
        <begin position="1"/>
        <end position="25"/>
    </location>
</feature>
<dbReference type="Pfam" id="PF14240">
    <property type="entry name" value="YHYH"/>
    <property type="match status" value="2"/>
</dbReference>
<dbReference type="PANTHER" id="PTHR30289:SF8">
    <property type="entry name" value="YHYH DOMAIN-CONTAINING PROTEIN"/>
    <property type="match status" value="1"/>
</dbReference>
<evidence type="ECO:0000256" key="2">
    <source>
        <dbReference type="SAM" id="SignalP"/>
    </source>
</evidence>
<feature type="domain" description="YHYH" evidence="3">
    <location>
        <begin position="149"/>
        <end position="252"/>
    </location>
</feature>
<feature type="region of interest" description="Disordered" evidence="1">
    <location>
        <begin position="310"/>
        <end position="341"/>
    </location>
</feature>
<gene>
    <name evidence="4" type="ORF">GQE98_15035</name>
</gene>
<evidence type="ECO:0000313" key="5">
    <source>
        <dbReference type="Proteomes" id="UP000476030"/>
    </source>
</evidence>
<dbReference type="AlphaFoldDB" id="A0A6L8WA73"/>
<evidence type="ECO:0000313" key="4">
    <source>
        <dbReference type="EMBL" id="MZR31951.1"/>
    </source>
</evidence>
<keyword evidence="5" id="KW-1185">Reference proteome</keyword>
<organism evidence="4 5">
    <name type="scientific">Sneathiella litorea</name>
    <dbReference type="NCBI Taxonomy" id="2606216"/>
    <lineage>
        <taxon>Bacteria</taxon>
        <taxon>Pseudomonadati</taxon>
        <taxon>Pseudomonadota</taxon>
        <taxon>Alphaproteobacteria</taxon>
        <taxon>Sneathiellales</taxon>
        <taxon>Sneathiellaceae</taxon>
        <taxon>Sneathiella</taxon>
    </lineage>
</organism>
<proteinExistence type="predicted"/>
<keyword evidence="2" id="KW-0732">Signal</keyword>
<evidence type="ECO:0000259" key="3">
    <source>
        <dbReference type="Pfam" id="PF14240"/>
    </source>
</evidence>
<feature type="domain" description="YHYH" evidence="3">
    <location>
        <begin position="260"/>
        <end position="297"/>
    </location>
</feature>
<accession>A0A6L8WA73</accession>
<reference evidence="4 5" key="1">
    <citation type="submission" date="2019-12" db="EMBL/GenBank/DDBJ databases">
        <title>Snethiella sp. nov. sp. isolated from sea sand.</title>
        <authorList>
            <person name="Kim J."/>
            <person name="Jeong S.E."/>
            <person name="Jung H.S."/>
            <person name="Jeon C.O."/>
        </authorList>
    </citation>
    <scope>NUCLEOTIDE SEQUENCE [LARGE SCALE GENOMIC DNA]</scope>
    <source>
        <strain evidence="4 5">DP05</strain>
    </source>
</reference>
<dbReference type="EMBL" id="WTUW01000009">
    <property type="protein sequence ID" value="MZR31951.1"/>
    <property type="molecule type" value="Genomic_DNA"/>
</dbReference>
<dbReference type="RefSeq" id="WP_161316535.1">
    <property type="nucleotide sequence ID" value="NZ_WTUW01000009.1"/>
</dbReference>
<comment type="caution">
    <text evidence="4">The sequence shown here is derived from an EMBL/GenBank/DDBJ whole genome shotgun (WGS) entry which is preliminary data.</text>
</comment>
<dbReference type="InterPro" id="IPR025924">
    <property type="entry name" value="YHYH_dom"/>
</dbReference>
<dbReference type="PANTHER" id="PTHR30289">
    <property type="entry name" value="UNCHARACTERIZED PROTEIN YBCL-RELATED"/>
    <property type="match status" value="1"/>
</dbReference>
<sequence length="394" mass="42149">MKSFIRQALSLGSLALVFAPQIAFAHGLSEGVTKSALVEPAQIVDCTLTDGSAAQCTRLVVSYLPDDLEIGPFCPATIDEEGGIWEWTGENAGLYRVNKEYFQMLDRLGYRFYDDDGTVHIADIAKAQPVDDHACINVALDETVTMTMLIPVNPVMAEEPTPLGVVSKVGVALDGVPIFSDAPSIQHTGHMPALDTCGGHVDPGGWYHWHATSTDIETVFKKENVAADCALPQDSSAKFGYAFDGYAIYGSTDPDGSTPTDLDACRGHVGVTEEGHEAAYHYHATDEFPNLPKCLVGLVAQDNFKTTAQAGIGAEPDPDTEITRNEPPRPGNGMGQLPPGFEEAAHKLDVSVEELMKALDGSRGQRPDLKAAAARLGVSEERLRAVLPPPPPGR</sequence>
<evidence type="ECO:0000256" key="1">
    <source>
        <dbReference type="SAM" id="MobiDB-lite"/>
    </source>
</evidence>
<dbReference type="Proteomes" id="UP000476030">
    <property type="component" value="Unassembled WGS sequence"/>
</dbReference>